<dbReference type="Gene3D" id="2.60.40.1120">
    <property type="entry name" value="Carboxypeptidase-like, regulatory domain"/>
    <property type="match status" value="1"/>
</dbReference>
<reference evidence="2" key="2">
    <citation type="submission" date="2023-07" db="EMBL/GenBank/DDBJ databases">
        <title>Genome of Winogradskyella sp. E313.</title>
        <authorList>
            <person name="Zhou Y."/>
        </authorList>
    </citation>
    <scope>NUCLEOTIDE SEQUENCE [LARGE SCALE GENOMIC DNA]</scope>
    <source>
        <strain evidence="2">E313</strain>
    </source>
</reference>
<name>A0ABS8EIQ9_9FLAO</name>
<reference evidence="2" key="1">
    <citation type="submission" date="2021-03" db="EMBL/GenBank/DDBJ databases">
        <title>Genome of Cognatishimia sp. F0-27.</title>
        <authorList>
            <person name="Ping X."/>
        </authorList>
    </citation>
    <scope>NUCLEOTIDE SEQUENCE [LARGE SCALE GENOMIC DNA]</scope>
    <source>
        <strain evidence="2">E313</strain>
    </source>
</reference>
<dbReference type="Pfam" id="PF13715">
    <property type="entry name" value="CarbopepD_reg_2"/>
    <property type="match status" value="1"/>
</dbReference>
<evidence type="ECO:0000313" key="1">
    <source>
        <dbReference type="EMBL" id="MCC1483099.1"/>
    </source>
</evidence>
<dbReference type="EMBL" id="JAFMPT010000001">
    <property type="protein sequence ID" value="MCC1483099.1"/>
    <property type="molecule type" value="Genomic_DNA"/>
</dbReference>
<evidence type="ECO:0000313" key="2">
    <source>
        <dbReference type="Proteomes" id="UP000778797"/>
    </source>
</evidence>
<proteinExistence type="predicted"/>
<dbReference type="Proteomes" id="UP000778797">
    <property type="component" value="Unassembled WGS sequence"/>
</dbReference>
<dbReference type="SUPFAM" id="SSF49464">
    <property type="entry name" value="Carboxypeptidase regulatory domain-like"/>
    <property type="match status" value="1"/>
</dbReference>
<dbReference type="InterPro" id="IPR008969">
    <property type="entry name" value="CarboxyPept-like_regulatory"/>
</dbReference>
<sequence>MILLIKCKYLFYALLFYSCFSFSQITIKGIVKDKETKQPLAYANIGLKLSKEGAISNEKGEFLIETKSQIKNDTLIISYLGYKSIQLPITSQIEFKEFLMTPANLELDAVVLDNYIYKKKVKLGLDVVHNKLEYNFNNYQKGNEIGRRIEVETPILIEKIDLFIKENTFTSIKVRLNFYELNKYRQPTERIELDQPIIVDINKKGKFTIDVSDYNLKIDHHFLITFEAIDKVGEGQFTLQGEYSFSKTKNQMLKEMVEQGIDIKDEKYISTPFNSGCYIRQHNQDNWVVNEPHTVAIKVHAREAEF</sequence>
<comment type="caution">
    <text evidence="1">The sequence shown here is derived from an EMBL/GenBank/DDBJ whole genome shotgun (WGS) entry which is preliminary data.</text>
</comment>
<keyword evidence="2" id="KW-1185">Reference proteome</keyword>
<accession>A0ABS8EIQ9</accession>
<dbReference type="PROSITE" id="PS51257">
    <property type="entry name" value="PROKAR_LIPOPROTEIN"/>
    <property type="match status" value="1"/>
</dbReference>
<gene>
    <name evidence="1" type="ORF">J1C55_00725</name>
</gene>
<protein>
    <submittedName>
        <fullName evidence="1">Carboxypeptidase-like regulatory domain-containing protein</fullName>
    </submittedName>
</protein>
<organism evidence="1 2">
    <name type="scientific">Winogradskyella immobilis</name>
    <dbReference type="NCBI Taxonomy" id="2816852"/>
    <lineage>
        <taxon>Bacteria</taxon>
        <taxon>Pseudomonadati</taxon>
        <taxon>Bacteroidota</taxon>
        <taxon>Flavobacteriia</taxon>
        <taxon>Flavobacteriales</taxon>
        <taxon>Flavobacteriaceae</taxon>
        <taxon>Winogradskyella</taxon>
    </lineage>
</organism>
<dbReference type="RefSeq" id="WP_227475515.1">
    <property type="nucleotide sequence ID" value="NZ_JAFMPT010000001.1"/>
</dbReference>